<reference evidence="7" key="1">
    <citation type="submission" date="2019-06" db="EMBL/GenBank/DDBJ databases">
        <title>Gordonia isolated from sludge of a wastewater treatment plant.</title>
        <authorList>
            <person name="Tamura T."/>
            <person name="Aoyama K."/>
            <person name="Kang Y."/>
            <person name="Saito S."/>
            <person name="Akiyama N."/>
            <person name="Yazawa K."/>
            <person name="Gonoi T."/>
            <person name="Mikami Y."/>
        </authorList>
    </citation>
    <scope>NUCLEOTIDE SEQUENCE [LARGE SCALE GENOMIC DNA]</scope>
    <source>
        <strain evidence="7">NBRC 107697</strain>
    </source>
</reference>
<keyword evidence="3 5" id="KW-0732">Signal</keyword>
<keyword evidence="2 4" id="KW-0479">Metal-binding</keyword>
<sequence length="245" mass="24685">MLLKKLSAVAVAAFVVAAPLTGCSDDKSSEESIRILAAASLVDVLKPMVAAYTAEHPGAKVQVDTGASSALVQKLKSGAKGDVLVTANQSTMDNAVAAGVAHDPRVVATNRLVIVVPKGNPGKVTDVRFFTVAGNRAVVCAREVPCGAAAEEAIAAIGGTLKPISRATDVRAALASVTSGEADAALVYATDAASAGDRVETIAIPDAPVNHYPASALTDAGKGFVDLLAGPTGQRVFREAGFGQP</sequence>
<feature type="binding site" evidence="4">
    <location>
        <position position="68"/>
    </location>
    <ligand>
        <name>molybdate</name>
        <dbReference type="ChEBI" id="CHEBI:36264"/>
    </ligand>
</feature>
<comment type="similarity">
    <text evidence="1">Belongs to the bacterial solute-binding protein ModA family.</text>
</comment>
<evidence type="ECO:0000256" key="2">
    <source>
        <dbReference type="ARBA" id="ARBA00022723"/>
    </source>
</evidence>
<dbReference type="AlphaFoldDB" id="A0A7I9UWL2"/>
<evidence type="ECO:0000256" key="4">
    <source>
        <dbReference type="PIRSR" id="PIRSR004846-1"/>
    </source>
</evidence>
<feature type="binding site" evidence="4">
    <location>
        <position position="40"/>
    </location>
    <ligand>
        <name>molybdate</name>
        <dbReference type="ChEBI" id="CHEBI:36264"/>
    </ligand>
</feature>
<feature type="binding site" evidence="4">
    <location>
        <position position="188"/>
    </location>
    <ligand>
        <name>molybdate</name>
        <dbReference type="ChEBI" id="CHEBI:36264"/>
    </ligand>
</feature>
<dbReference type="RefSeq" id="WP_228460732.1">
    <property type="nucleotide sequence ID" value="NZ_BJOU01000001.1"/>
</dbReference>
<dbReference type="Gene3D" id="3.40.190.10">
    <property type="entry name" value="Periplasmic binding protein-like II"/>
    <property type="match status" value="2"/>
</dbReference>
<evidence type="ECO:0000256" key="3">
    <source>
        <dbReference type="ARBA" id="ARBA00022729"/>
    </source>
</evidence>
<keyword evidence="4" id="KW-0500">Molybdenum</keyword>
<dbReference type="NCBIfam" id="TIGR01256">
    <property type="entry name" value="modA"/>
    <property type="match status" value="1"/>
</dbReference>
<organism evidence="6 7">
    <name type="scientific">Gordonia crocea</name>
    <dbReference type="NCBI Taxonomy" id="589162"/>
    <lineage>
        <taxon>Bacteria</taxon>
        <taxon>Bacillati</taxon>
        <taxon>Actinomycetota</taxon>
        <taxon>Actinomycetes</taxon>
        <taxon>Mycobacteriales</taxon>
        <taxon>Gordoniaceae</taxon>
        <taxon>Gordonia</taxon>
    </lineage>
</organism>
<dbReference type="PIRSF" id="PIRSF004846">
    <property type="entry name" value="ModA"/>
    <property type="match status" value="1"/>
</dbReference>
<evidence type="ECO:0000256" key="1">
    <source>
        <dbReference type="ARBA" id="ARBA00009175"/>
    </source>
</evidence>
<dbReference type="InterPro" id="IPR005950">
    <property type="entry name" value="ModA"/>
</dbReference>
<feature type="signal peptide" evidence="5">
    <location>
        <begin position="1"/>
        <end position="17"/>
    </location>
</feature>
<dbReference type="PANTHER" id="PTHR30632:SF0">
    <property type="entry name" value="SULFATE-BINDING PROTEIN"/>
    <property type="match status" value="1"/>
</dbReference>
<dbReference type="SUPFAM" id="SSF53850">
    <property type="entry name" value="Periplasmic binding protein-like II"/>
    <property type="match status" value="1"/>
</dbReference>
<dbReference type="PANTHER" id="PTHR30632">
    <property type="entry name" value="MOLYBDATE-BINDING PERIPLASMIC PROTEIN"/>
    <property type="match status" value="1"/>
</dbReference>
<evidence type="ECO:0000256" key="5">
    <source>
        <dbReference type="SAM" id="SignalP"/>
    </source>
</evidence>
<feature type="binding site" evidence="4">
    <location>
        <position position="170"/>
    </location>
    <ligand>
        <name>molybdate</name>
        <dbReference type="ChEBI" id="CHEBI:36264"/>
    </ligand>
</feature>
<evidence type="ECO:0000313" key="6">
    <source>
        <dbReference type="EMBL" id="GED97525.1"/>
    </source>
</evidence>
<name>A0A7I9UWL2_9ACTN</name>
<feature type="chain" id="PRO_5029574126" evidence="5">
    <location>
        <begin position="18"/>
        <end position="245"/>
    </location>
</feature>
<protein>
    <submittedName>
        <fullName evidence="6">Molybdate ABC transporter substrate-binding protein</fullName>
    </submittedName>
</protein>
<dbReference type="Pfam" id="PF13531">
    <property type="entry name" value="SBP_bac_11"/>
    <property type="match status" value="1"/>
</dbReference>
<keyword evidence="7" id="KW-1185">Reference proteome</keyword>
<dbReference type="GO" id="GO:0015689">
    <property type="term" value="P:molybdate ion transport"/>
    <property type="evidence" value="ECO:0007669"/>
    <property type="project" value="InterPro"/>
</dbReference>
<dbReference type="EMBL" id="BJOU01000001">
    <property type="protein sequence ID" value="GED97525.1"/>
    <property type="molecule type" value="Genomic_DNA"/>
</dbReference>
<gene>
    <name evidence="6" type="ORF">nbrc107697_15640</name>
</gene>
<dbReference type="GO" id="GO:0046872">
    <property type="term" value="F:metal ion binding"/>
    <property type="evidence" value="ECO:0007669"/>
    <property type="project" value="UniProtKB-KW"/>
</dbReference>
<dbReference type="Proteomes" id="UP000444980">
    <property type="component" value="Unassembled WGS sequence"/>
</dbReference>
<proteinExistence type="inferred from homology"/>
<dbReference type="GO" id="GO:0030973">
    <property type="term" value="F:molybdate ion binding"/>
    <property type="evidence" value="ECO:0007669"/>
    <property type="project" value="TreeGrafter"/>
</dbReference>
<evidence type="ECO:0000313" key="7">
    <source>
        <dbReference type="Proteomes" id="UP000444980"/>
    </source>
</evidence>
<accession>A0A7I9UWL2</accession>
<dbReference type="InterPro" id="IPR050682">
    <property type="entry name" value="ModA/WtpA"/>
</dbReference>
<comment type="caution">
    <text evidence="6">The sequence shown here is derived from an EMBL/GenBank/DDBJ whole genome shotgun (WGS) entry which is preliminary data.</text>
</comment>